<evidence type="ECO:0000313" key="3">
    <source>
        <dbReference type="Proteomes" id="UP000296049"/>
    </source>
</evidence>
<accession>R0JI27</accession>
<dbReference type="EMBL" id="KB743912">
    <property type="protein sequence ID" value="EOA96656.1"/>
    <property type="molecule type" value="Genomic_DNA"/>
</dbReference>
<keyword evidence="3" id="KW-1185">Reference proteome</keyword>
<name>R0JI27_ANAPL</name>
<feature type="region of interest" description="Disordered" evidence="1">
    <location>
        <begin position="92"/>
        <end position="111"/>
    </location>
</feature>
<dbReference type="AlphaFoldDB" id="R0JI27"/>
<organism evidence="2 3">
    <name type="scientific">Anas platyrhynchos</name>
    <name type="common">Mallard</name>
    <name type="synonym">Anas boschas</name>
    <dbReference type="NCBI Taxonomy" id="8839"/>
    <lineage>
        <taxon>Eukaryota</taxon>
        <taxon>Metazoa</taxon>
        <taxon>Chordata</taxon>
        <taxon>Craniata</taxon>
        <taxon>Vertebrata</taxon>
        <taxon>Euteleostomi</taxon>
        <taxon>Archelosauria</taxon>
        <taxon>Archosauria</taxon>
        <taxon>Dinosauria</taxon>
        <taxon>Saurischia</taxon>
        <taxon>Theropoda</taxon>
        <taxon>Coelurosauria</taxon>
        <taxon>Aves</taxon>
        <taxon>Neognathae</taxon>
        <taxon>Galloanserae</taxon>
        <taxon>Anseriformes</taxon>
        <taxon>Anatidae</taxon>
        <taxon>Anatinae</taxon>
        <taxon>Anas</taxon>
    </lineage>
</organism>
<reference evidence="3" key="1">
    <citation type="journal article" date="2013" name="Nat. Genet.">
        <title>The duck genome and transcriptome provide insight into an avian influenza virus reservoir species.</title>
        <authorList>
            <person name="Huang Y."/>
            <person name="Li Y."/>
            <person name="Burt D.W."/>
            <person name="Chen H."/>
            <person name="Zhang Y."/>
            <person name="Qian W."/>
            <person name="Kim H."/>
            <person name="Gan S."/>
            <person name="Zhao Y."/>
            <person name="Li J."/>
            <person name="Yi K."/>
            <person name="Feng H."/>
            <person name="Zhu P."/>
            <person name="Li B."/>
            <person name="Liu Q."/>
            <person name="Fairley S."/>
            <person name="Magor K.E."/>
            <person name="Du Z."/>
            <person name="Hu X."/>
            <person name="Goodman L."/>
            <person name="Tafer H."/>
            <person name="Vignal A."/>
            <person name="Lee T."/>
            <person name="Kim K.W."/>
            <person name="Sheng Z."/>
            <person name="An Y."/>
            <person name="Searle S."/>
            <person name="Herrero J."/>
            <person name="Groenen M.A."/>
            <person name="Crooijmans R.P."/>
            <person name="Faraut T."/>
            <person name="Cai Q."/>
            <person name="Webster R.G."/>
            <person name="Aldridge J.R."/>
            <person name="Warren W.C."/>
            <person name="Bartschat S."/>
            <person name="Kehr S."/>
            <person name="Marz M."/>
            <person name="Stadler P.F."/>
            <person name="Smith J."/>
            <person name="Kraus R.H."/>
            <person name="Zhao Y."/>
            <person name="Ren L."/>
            <person name="Fei J."/>
            <person name="Morisson M."/>
            <person name="Kaiser P."/>
            <person name="Griffin D.K."/>
            <person name="Rao M."/>
            <person name="Pitel F."/>
            <person name="Wang J."/>
            <person name="Li N."/>
        </authorList>
    </citation>
    <scope>NUCLEOTIDE SEQUENCE [LARGE SCALE GENOMIC DNA]</scope>
</reference>
<evidence type="ECO:0000256" key="1">
    <source>
        <dbReference type="SAM" id="MobiDB-lite"/>
    </source>
</evidence>
<feature type="compositionally biased region" description="Basic and acidic residues" evidence="1">
    <location>
        <begin position="98"/>
        <end position="109"/>
    </location>
</feature>
<protein>
    <submittedName>
        <fullName evidence="2">Uncharacterized protein</fullName>
    </submittedName>
</protein>
<gene>
    <name evidence="2" type="ORF">Anapl_11493</name>
</gene>
<proteinExistence type="predicted"/>
<dbReference type="Proteomes" id="UP000296049">
    <property type="component" value="Unassembled WGS sequence"/>
</dbReference>
<evidence type="ECO:0000313" key="2">
    <source>
        <dbReference type="EMBL" id="EOA96656.1"/>
    </source>
</evidence>
<sequence length="145" mass="16132">MSLALAQVDEGVTLTELRAVPTCNHVKLKRRERHSPCLLSTAEERDNPTQEAHGLCGVGRPEFWNASGFVELLLISILSTVMPAAVTQPCQPVSPAMQEREREKKKGGSEAEIQISADIKCLQLRSKTGKTRLTEQVHYKHLEMN</sequence>